<evidence type="ECO:0000313" key="2">
    <source>
        <dbReference type="Proteomes" id="UP000824112"/>
    </source>
</evidence>
<dbReference type="Gene3D" id="3.40.50.300">
    <property type="entry name" value="P-loop containing nucleotide triphosphate hydrolases"/>
    <property type="match status" value="1"/>
</dbReference>
<protein>
    <submittedName>
        <fullName evidence="1">Uncharacterized protein</fullName>
    </submittedName>
</protein>
<accession>A0A9D1M777</accession>
<reference evidence="1" key="2">
    <citation type="journal article" date="2021" name="PeerJ">
        <title>Extensive microbial diversity within the chicken gut microbiome revealed by metagenomics and culture.</title>
        <authorList>
            <person name="Gilroy R."/>
            <person name="Ravi A."/>
            <person name="Getino M."/>
            <person name="Pursley I."/>
            <person name="Horton D.L."/>
            <person name="Alikhan N.F."/>
            <person name="Baker D."/>
            <person name="Gharbi K."/>
            <person name="Hall N."/>
            <person name="Watson M."/>
            <person name="Adriaenssens E.M."/>
            <person name="Foster-Nyarko E."/>
            <person name="Jarju S."/>
            <person name="Secka A."/>
            <person name="Antonio M."/>
            <person name="Oren A."/>
            <person name="Chaudhuri R.R."/>
            <person name="La Ragione R."/>
            <person name="Hildebrand F."/>
            <person name="Pallen M.J."/>
        </authorList>
    </citation>
    <scope>NUCLEOTIDE SEQUENCE</scope>
    <source>
        <strain evidence="1">CHK158-818</strain>
    </source>
</reference>
<sequence length="232" mass="26774">MNQTTFKNTIDGVLSSIEEIRAHRDYTEQKNRARTVLPEEKFFYAFTQLATDTMRQRGVPGRFIIDERNRELIQQMMLYINGDFRCAWNINAGLIFGGNIGVGKTLLMKTFVDLHNLLCEVQIKSFHAKDLLMKIKANGVAPFTRGMLFIDEFGREEKELKDYGNTITPIVDLLAARYDNGARTFITTNFNYESLKEMYKEFIVSRMKEMCTYVIVGGKSRRVDNGVKVYGK</sequence>
<name>A0A9D1M777_9BACT</name>
<dbReference type="SUPFAM" id="SSF52540">
    <property type="entry name" value="P-loop containing nucleoside triphosphate hydrolases"/>
    <property type="match status" value="1"/>
</dbReference>
<dbReference type="EMBL" id="DVNA01000117">
    <property type="protein sequence ID" value="HIU55168.1"/>
    <property type="molecule type" value="Genomic_DNA"/>
</dbReference>
<dbReference type="InterPro" id="IPR027417">
    <property type="entry name" value="P-loop_NTPase"/>
</dbReference>
<gene>
    <name evidence="1" type="ORF">IAB03_05080</name>
</gene>
<comment type="caution">
    <text evidence="1">The sequence shown here is derived from an EMBL/GenBank/DDBJ whole genome shotgun (WGS) entry which is preliminary data.</text>
</comment>
<proteinExistence type="predicted"/>
<evidence type="ECO:0000313" key="1">
    <source>
        <dbReference type="EMBL" id="HIU55168.1"/>
    </source>
</evidence>
<reference evidence="1" key="1">
    <citation type="submission" date="2020-10" db="EMBL/GenBank/DDBJ databases">
        <authorList>
            <person name="Gilroy R."/>
        </authorList>
    </citation>
    <scope>NUCLEOTIDE SEQUENCE</scope>
    <source>
        <strain evidence="1">CHK158-818</strain>
    </source>
</reference>
<dbReference type="Proteomes" id="UP000824112">
    <property type="component" value="Unassembled WGS sequence"/>
</dbReference>
<dbReference type="AlphaFoldDB" id="A0A9D1M777"/>
<organism evidence="1 2">
    <name type="scientific">Candidatus Gallibacteroides avistercoris</name>
    <dbReference type="NCBI Taxonomy" id="2840833"/>
    <lineage>
        <taxon>Bacteria</taxon>
        <taxon>Pseudomonadati</taxon>
        <taxon>Bacteroidota</taxon>
        <taxon>Bacteroidia</taxon>
        <taxon>Bacteroidales</taxon>
        <taxon>Bacteroidaceae</taxon>
        <taxon>Bacteroidaceae incertae sedis</taxon>
        <taxon>Candidatus Gallibacteroides</taxon>
    </lineage>
</organism>